<evidence type="ECO:0000256" key="6">
    <source>
        <dbReference type="ARBA" id="ARBA00022516"/>
    </source>
</evidence>
<evidence type="ECO:0000256" key="3">
    <source>
        <dbReference type="ARBA" id="ARBA00004141"/>
    </source>
</evidence>
<dbReference type="OrthoDB" id="10251079at2759"/>
<evidence type="ECO:0000313" key="21">
    <source>
        <dbReference type="EMBL" id="PRW56269.1"/>
    </source>
</evidence>
<evidence type="ECO:0000256" key="1">
    <source>
        <dbReference type="ARBA" id="ARBA00001936"/>
    </source>
</evidence>
<evidence type="ECO:0000256" key="5">
    <source>
        <dbReference type="ARBA" id="ARBA00013212"/>
    </source>
</evidence>
<evidence type="ECO:0000256" key="14">
    <source>
        <dbReference type="ARBA" id="ARBA00023209"/>
    </source>
</evidence>
<keyword evidence="6" id="KW-0444">Lipid biosynthesis</keyword>
<evidence type="ECO:0000256" key="4">
    <source>
        <dbReference type="ARBA" id="ARBA00010441"/>
    </source>
</evidence>
<comment type="caution">
    <text evidence="21">The sequence shown here is derived from an EMBL/GenBank/DDBJ whole genome shotgun (WGS) entry which is preliminary data.</text>
</comment>
<dbReference type="PANTHER" id="PTHR15362">
    <property type="entry name" value="PHOSPHATIDYLINOSITOL SYNTHASE"/>
    <property type="match status" value="1"/>
</dbReference>
<dbReference type="Proteomes" id="UP000239899">
    <property type="component" value="Unassembled WGS sequence"/>
</dbReference>
<evidence type="ECO:0000256" key="2">
    <source>
        <dbReference type="ARBA" id="ARBA00001946"/>
    </source>
</evidence>
<evidence type="ECO:0000256" key="11">
    <source>
        <dbReference type="ARBA" id="ARBA00022989"/>
    </source>
</evidence>
<keyword evidence="14" id="KW-0594">Phospholipid biosynthesis</keyword>
<evidence type="ECO:0000256" key="8">
    <source>
        <dbReference type="ARBA" id="ARBA00022692"/>
    </source>
</evidence>
<dbReference type="PANTHER" id="PTHR15362:SF4">
    <property type="entry name" value="CDP-DIACYLGLYCEROL--INOSITOL 3-PHOSPHATIDYLTRANSFERASE"/>
    <property type="match status" value="1"/>
</dbReference>
<keyword evidence="12" id="KW-0443">Lipid metabolism</keyword>
<comment type="subcellular location">
    <subcellularLocation>
        <location evidence="3">Membrane</location>
        <topology evidence="3">Multi-pass membrane protein</topology>
    </subcellularLocation>
</comment>
<evidence type="ECO:0000256" key="18">
    <source>
        <dbReference type="RuleBase" id="RU003750"/>
    </source>
</evidence>
<dbReference type="PROSITE" id="PS00379">
    <property type="entry name" value="CDP_ALCOHOL_P_TRANSF"/>
    <property type="match status" value="1"/>
</dbReference>
<sequence length="337" mass="35837">MVGTRSHTRRRGGPGFFERHDNVFLYVPNLIGYARVAAAIYAFGVALHDPAATVLAYFASFVCDELDGRFARKFGQSSTFGAVLDMVTDRVATTCLLAVLCIVYPAWHLPCLLLIMLDISSHWFQMYSTLAMGATTHKDTHSRSLIVRAYYSSRMFMGFCCICCEVLYLALYLLSWPLWQAPAVGLPAVLAGLQLAPGVVLPAALPVVALVALAAVPGFAVKQLVNVVQLRTAAQQLVLYDKQGRRAKHMQTEDRSASGSTVASHDSGSGGGGSSPRKSECVISASHSGWARTAAAAAAAPAGDGGGAAAMAAEDAFSPRAAAACEGRMWFSEGLYY</sequence>
<name>A0A2P6TQG0_CHLSO</name>
<evidence type="ECO:0000256" key="7">
    <source>
        <dbReference type="ARBA" id="ARBA00022679"/>
    </source>
</evidence>
<feature type="compositionally biased region" description="Polar residues" evidence="19">
    <location>
        <begin position="257"/>
        <end position="266"/>
    </location>
</feature>
<comment type="similarity">
    <text evidence="4 18">Belongs to the CDP-alcohol phosphatidyltransferase class-I family.</text>
</comment>
<organism evidence="21 22">
    <name type="scientific">Chlorella sorokiniana</name>
    <name type="common">Freshwater green alga</name>
    <dbReference type="NCBI Taxonomy" id="3076"/>
    <lineage>
        <taxon>Eukaryota</taxon>
        <taxon>Viridiplantae</taxon>
        <taxon>Chlorophyta</taxon>
        <taxon>core chlorophytes</taxon>
        <taxon>Trebouxiophyceae</taxon>
        <taxon>Chlorellales</taxon>
        <taxon>Chlorellaceae</taxon>
        <taxon>Chlorella clade</taxon>
        <taxon>Chlorella</taxon>
    </lineage>
</organism>
<keyword evidence="15" id="KW-0464">Manganese</keyword>
<dbReference type="FunFam" id="1.20.120.1760:FF:000003">
    <property type="entry name" value="CDP-diacylglycerol--inositol 3-phosphatidyltransferase"/>
    <property type="match status" value="1"/>
</dbReference>
<comment type="catalytic activity">
    <reaction evidence="17">
        <text>a CDP-1,2-diacyl-sn-glycerol + myo-inositol = a 1,2-diacyl-sn-glycero-3-phospho-(1D-myo-inositol) + CMP + H(+)</text>
        <dbReference type="Rhea" id="RHEA:11580"/>
        <dbReference type="ChEBI" id="CHEBI:15378"/>
        <dbReference type="ChEBI" id="CHEBI:17268"/>
        <dbReference type="ChEBI" id="CHEBI:57880"/>
        <dbReference type="ChEBI" id="CHEBI:58332"/>
        <dbReference type="ChEBI" id="CHEBI:60377"/>
        <dbReference type="EC" id="2.7.8.11"/>
    </reaction>
</comment>
<dbReference type="Gene3D" id="1.20.120.1760">
    <property type="match status" value="1"/>
</dbReference>
<evidence type="ECO:0000256" key="19">
    <source>
        <dbReference type="SAM" id="MobiDB-lite"/>
    </source>
</evidence>
<evidence type="ECO:0000256" key="9">
    <source>
        <dbReference type="ARBA" id="ARBA00022723"/>
    </source>
</evidence>
<dbReference type="InterPro" id="IPR043130">
    <property type="entry name" value="CDP-OH_PTrfase_TM_dom"/>
</dbReference>
<evidence type="ECO:0000256" key="12">
    <source>
        <dbReference type="ARBA" id="ARBA00023098"/>
    </source>
</evidence>
<evidence type="ECO:0000256" key="15">
    <source>
        <dbReference type="ARBA" id="ARBA00023211"/>
    </source>
</evidence>
<dbReference type="GO" id="GO:0005794">
    <property type="term" value="C:Golgi apparatus"/>
    <property type="evidence" value="ECO:0007669"/>
    <property type="project" value="TreeGrafter"/>
</dbReference>
<evidence type="ECO:0000256" key="16">
    <source>
        <dbReference type="ARBA" id="ARBA00023264"/>
    </source>
</evidence>
<feature type="region of interest" description="Disordered" evidence="19">
    <location>
        <begin position="249"/>
        <end position="280"/>
    </location>
</feature>
<keyword evidence="22" id="KW-1185">Reference proteome</keyword>
<keyword evidence="13 20" id="KW-0472">Membrane</keyword>
<comment type="cofactor">
    <cofactor evidence="1">
        <name>Mn(2+)</name>
        <dbReference type="ChEBI" id="CHEBI:29035"/>
    </cofactor>
</comment>
<feature type="transmembrane region" description="Helical" evidence="20">
    <location>
        <begin position="155"/>
        <end position="179"/>
    </location>
</feature>
<reference evidence="21 22" key="1">
    <citation type="journal article" date="2018" name="Plant J.">
        <title>Genome sequences of Chlorella sorokiniana UTEX 1602 and Micractinium conductrix SAG 241.80: implications to maltose excretion by a green alga.</title>
        <authorList>
            <person name="Arriola M.B."/>
            <person name="Velmurugan N."/>
            <person name="Zhang Y."/>
            <person name="Plunkett M.H."/>
            <person name="Hondzo H."/>
            <person name="Barney B.M."/>
        </authorList>
    </citation>
    <scope>NUCLEOTIDE SEQUENCE [LARGE SCALE GENOMIC DNA]</scope>
    <source>
        <strain evidence="22">UTEX 1602</strain>
    </source>
</reference>
<keyword evidence="11 20" id="KW-1133">Transmembrane helix</keyword>
<dbReference type="GO" id="GO:0006661">
    <property type="term" value="P:phosphatidylinositol biosynthetic process"/>
    <property type="evidence" value="ECO:0007669"/>
    <property type="project" value="TreeGrafter"/>
</dbReference>
<dbReference type="AlphaFoldDB" id="A0A2P6TQG0"/>
<keyword evidence="10" id="KW-0460">Magnesium</keyword>
<dbReference type="Pfam" id="PF01066">
    <property type="entry name" value="CDP-OH_P_transf"/>
    <property type="match status" value="1"/>
</dbReference>
<dbReference type="EC" id="2.7.8.11" evidence="5"/>
<dbReference type="GO" id="GO:0046872">
    <property type="term" value="F:metal ion binding"/>
    <property type="evidence" value="ECO:0007669"/>
    <property type="project" value="UniProtKB-KW"/>
</dbReference>
<dbReference type="InterPro" id="IPR048254">
    <property type="entry name" value="CDP_ALCOHOL_P_TRANSF_CS"/>
</dbReference>
<proteinExistence type="inferred from homology"/>
<feature type="transmembrane region" description="Helical" evidence="20">
    <location>
        <begin position="91"/>
        <end position="107"/>
    </location>
</feature>
<evidence type="ECO:0000256" key="10">
    <source>
        <dbReference type="ARBA" id="ARBA00022842"/>
    </source>
</evidence>
<accession>A0A2P6TQG0</accession>
<keyword evidence="7 18" id="KW-0808">Transferase</keyword>
<dbReference type="STRING" id="3076.A0A2P6TQG0"/>
<evidence type="ECO:0000256" key="17">
    <source>
        <dbReference type="ARBA" id="ARBA00050166"/>
    </source>
</evidence>
<keyword evidence="16" id="KW-1208">Phospholipid metabolism</keyword>
<keyword evidence="9" id="KW-0479">Metal-binding</keyword>
<evidence type="ECO:0000256" key="20">
    <source>
        <dbReference type="SAM" id="Phobius"/>
    </source>
</evidence>
<dbReference type="GO" id="GO:0016020">
    <property type="term" value="C:membrane"/>
    <property type="evidence" value="ECO:0007669"/>
    <property type="project" value="UniProtKB-SubCell"/>
</dbReference>
<gene>
    <name evidence="21" type="ORF">C2E21_5307</name>
</gene>
<dbReference type="EMBL" id="LHPG02000009">
    <property type="protein sequence ID" value="PRW56269.1"/>
    <property type="molecule type" value="Genomic_DNA"/>
</dbReference>
<dbReference type="InterPro" id="IPR000462">
    <property type="entry name" value="CDP-OH_P_trans"/>
</dbReference>
<keyword evidence="8 20" id="KW-0812">Transmembrane</keyword>
<dbReference type="GO" id="GO:0003881">
    <property type="term" value="F:CDP-diacylglycerol-inositol 3-phosphatidyltransferase activity"/>
    <property type="evidence" value="ECO:0007669"/>
    <property type="project" value="UniProtKB-EC"/>
</dbReference>
<comment type="cofactor">
    <cofactor evidence="2">
        <name>Mg(2+)</name>
        <dbReference type="ChEBI" id="CHEBI:18420"/>
    </cofactor>
</comment>
<feature type="transmembrane region" description="Helical" evidence="20">
    <location>
        <begin position="199"/>
        <end position="221"/>
    </location>
</feature>
<evidence type="ECO:0000256" key="13">
    <source>
        <dbReference type="ARBA" id="ARBA00023136"/>
    </source>
</evidence>
<evidence type="ECO:0000313" key="22">
    <source>
        <dbReference type="Proteomes" id="UP000239899"/>
    </source>
</evidence>
<protein>
    <recommendedName>
        <fullName evidence="5">CDP-diacylglycerol--inositol 3-phosphatidyltransferase</fullName>
        <ecNumber evidence="5">2.7.8.11</ecNumber>
    </recommendedName>
</protein>